<dbReference type="AlphaFoldDB" id="A0A1A9ZCT0"/>
<proteinExistence type="predicted"/>
<evidence type="ECO:0000313" key="1">
    <source>
        <dbReference type="EnsemblMetazoa" id="GPAI010754-PA"/>
    </source>
</evidence>
<reference evidence="1" key="2">
    <citation type="submission" date="2020-05" db="UniProtKB">
        <authorList>
            <consortium name="EnsemblMetazoa"/>
        </authorList>
    </citation>
    <scope>IDENTIFICATION</scope>
    <source>
        <strain evidence="1">IAEA</strain>
    </source>
</reference>
<organism evidence="1 2">
    <name type="scientific">Glossina pallidipes</name>
    <name type="common">Tsetse fly</name>
    <dbReference type="NCBI Taxonomy" id="7398"/>
    <lineage>
        <taxon>Eukaryota</taxon>
        <taxon>Metazoa</taxon>
        <taxon>Ecdysozoa</taxon>
        <taxon>Arthropoda</taxon>
        <taxon>Hexapoda</taxon>
        <taxon>Insecta</taxon>
        <taxon>Pterygota</taxon>
        <taxon>Neoptera</taxon>
        <taxon>Endopterygota</taxon>
        <taxon>Diptera</taxon>
        <taxon>Brachycera</taxon>
        <taxon>Muscomorpha</taxon>
        <taxon>Hippoboscoidea</taxon>
        <taxon>Glossinidae</taxon>
        <taxon>Glossina</taxon>
    </lineage>
</organism>
<accession>A0A1A9ZCT0</accession>
<reference evidence="2" key="1">
    <citation type="submission" date="2014-03" db="EMBL/GenBank/DDBJ databases">
        <authorList>
            <person name="Aksoy S."/>
            <person name="Warren W."/>
            <person name="Wilson R.K."/>
        </authorList>
    </citation>
    <scope>NUCLEOTIDE SEQUENCE [LARGE SCALE GENOMIC DNA]</scope>
    <source>
        <strain evidence="2">IAEA</strain>
    </source>
</reference>
<dbReference type="VEuPathDB" id="VectorBase:GPAI010754"/>
<protein>
    <submittedName>
        <fullName evidence="1">Uncharacterized protein</fullName>
    </submittedName>
</protein>
<name>A0A1A9ZCT0_GLOPL</name>
<dbReference type="EnsemblMetazoa" id="GPAI010754-RA">
    <property type="protein sequence ID" value="GPAI010754-PA"/>
    <property type="gene ID" value="GPAI010754"/>
</dbReference>
<keyword evidence="2" id="KW-1185">Reference proteome</keyword>
<sequence length="165" mass="18773">MKVSPSFLHKKERALRCRTSGRCKATTLSLKVVKKIIDEHRFCENGSVLPKFSKTQSDIKFYMTMSLAIVPISKSNNERIYLESEVVNNKFYSIKTLKSCSTELLAKTPGFNSTLLNNTKSIRMENIFTMLFKKPLAYIKYSAAALINLPHISKSLDSLLPLFEI</sequence>
<dbReference type="Proteomes" id="UP000092445">
    <property type="component" value="Unassembled WGS sequence"/>
</dbReference>
<evidence type="ECO:0000313" key="2">
    <source>
        <dbReference type="Proteomes" id="UP000092445"/>
    </source>
</evidence>